<feature type="transmembrane region" description="Helical" evidence="2">
    <location>
        <begin position="84"/>
        <end position="101"/>
    </location>
</feature>
<keyword evidence="2" id="KW-1133">Transmembrane helix</keyword>
<organism evidence="3 4">
    <name type="scientific">Adineta ricciae</name>
    <name type="common">Rotifer</name>
    <dbReference type="NCBI Taxonomy" id="249248"/>
    <lineage>
        <taxon>Eukaryota</taxon>
        <taxon>Metazoa</taxon>
        <taxon>Spiralia</taxon>
        <taxon>Gnathifera</taxon>
        <taxon>Rotifera</taxon>
        <taxon>Eurotatoria</taxon>
        <taxon>Bdelloidea</taxon>
        <taxon>Adinetida</taxon>
        <taxon>Adinetidae</taxon>
        <taxon>Adineta</taxon>
    </lineage>
</organism>
<comment type="caution">
    <text evidence="3">The sequence shown here is derived from an EMBL/GenBank/DDBJ whole genome shotgun (WGS) entry which is preliminary data.</text>
</comment>
<gene>
    <name evidence="3" type="ORF">XAT740_LOCUS1078</name>
</gene>
<dbReference type="Proteomes" id="UP000663828">
    <property type="component" value="Unassembled WGS sequence"/>
</dbReference>
<dbReference type="AlphaFoldDB" id="A0A813Q8R7"/>
<feature type="region of interest" description="Disordered" evidence="1">
    <location>
        <begin position="15"/>
        <end position="35"/>
    </location>
</feature>
<evidence type="ECO:0000313" key="4">
    <source>
        <dbReference type="Proteomes" id="UP000663828"/>
    </source>
</evidence>
<dbReference type="EMBL" id="CAJNOR010000032">
    <property type="protein sequence ID" value="CAF0763779.1"/>
    <property type="molecule type" value="Genomic_DNA"/>
</dbReference>
<accession>A0A813Q8R7</accession>
<keyword evidence="4" id="KW-1185">Reference proteome</keyword>
<proteinExistence type="predicted"/>
<keyword evidence="2" id="KW-0812">Transmembrane</keyword>
<feature type="transmembrane region" description="Helical" evidence="2">
    <location>
        <begin position="50"/>
        <end position="72"/>
    </location>
</feature>
<keyword evidence="2" id="KW-0472">Membrane</keyword>
<reference evidence="3" key="1">
    <citation type="submission" date="2021-02" db="EMBL/GenBank/DDBJ databases">
        <authorList>
            <person name="Nowell W R."/>
        </authorList>
    </citation>
    <scope>NUCLEOTIDE SEQUENCE</scope>
</reference>
<evidence type="ECO:0000313" key="3">
    <source>
        <dbReference type="EMBL" id="CAF0763779.1"/>
    </source>
</evidence>
<sequence>MVIFMPYYRQHGQLLHSHPRSRPSASSNGQNHSTTQTPIHMSTCKFASNILCRFIFSLFLFAIAFVLFHLSINNMPNKKEGSNVIAAILLTVAIVSFLRTCQTLRRYLTIMQTRRRLVQRLRERQQAYDLALAAGTDPNSAYVSESFILLTYILFFFLWKSLIIGDDTDLPLYKELFPSHPNISTTGNDPSSTLLPPSYDDFVKTLDVRPPLTILPLTSVRPHSLSLPTSSLSTATSQSQTNPTQCTWITDQQTRGTARISGNLTYV</sequence>
<feature type="transmembrane region" description="Helical" evidence="2">
    <location>
        <begin position="147"/>
        <end position="165"/>
    </location>
</feature>
<evidence type="ECO:0000256" key="2">
    <source>
        <dbReference type="SAM" id="Phobius"/>
    </source>
</evidence>
<evidence type="ECO:0000256" key="1">
    <source>
        <dbReference type="SAM" id="MobiDB-lite"/>
    </source>
</evidence>
<protein>
    <submittedName>
        <fullName evidence="3">Uncharacterized protein</fullName>
    </submittedName>
</protein>
<name>A0A813Q8R7_ADIRI</name>